<protein>
    <recommendedName>
        <fullName evidence="1">NADPH-dependent FMN reductase-like domain-containing protein</fullName>
    </recommendedName>
</protein>
<evidence type="ECO:0000313" key="2">
    <source>
        <dbReference type="EMBL" id="PTQ78902.1"/>
    </source>
</evidence>
<comment type="caution">
    <text evidence="2">The sequence shown here is derived from an EMBL/GenBank/DDBJ whole genome shotgun (WGS) entry which is preliminary data.</text>
</comment>
<evidence type="ECO:0000313" key="3">
    <source>
        <dbReference type="Proteomes" id="UP000244128"/>
    </source>
</evidence>
<dbReference type="SUPFAM" id="SSF52218">
    <property type="entry name" value="Flavoproteins"/>
    <property type="match status" value="1"/>
</dbReference>
<accession>A0A2T5I503</accession>
<organism evidence="2 3">
    <name type="scientific">Nitrosomonas oligotropha</name>
    <dbReference type="NCBI Taxonomy" id="42354"/>
    <lineage>
        <taxon>Bacteria</taxon>
        <taxon>Pseudomonadati</taxon>
        <taxon>Pseudomonadota</taxon>
        <taxon>Betaproteobacteria</taxon>
        <taxon>Nitrosomonadales</taxon>
        <taxon>Nitrosomonadaceae</taxon>
        <taxon>Nitrosomonas</taxon>
    </lineage>
</organism>
<dbReference type="GO" id="GO:0016491">
    <property type="term" value="F:oxidoreductase activity"/>
    <property type="evidence" value="ECO:0007669"/>
    <property type="project" value="InterPro"/>
</dbReference>
<gene>
    <name evidence="2" type="ORF">C8R26_101218</name>
</gene>
<feature type="domain" description="NADPH-dependent FMN reductase-like" evidence="1">
    <location>
        <begin position="4"/>
        <end position="50"/>
    </location>
</feature>
<dbReference type="Proteomes" id="UP000244128">
    <property type="component" value="Unassembled WGS sequence"/>
</dbReference>
<dbReference type="AlphaFoldDB" id="A0A2T5I503"/>
<dbReference type="Gene3D" id="3.40.50.360">
    <property type="match status" value="1"/>
</dbReference>
<name>A0A2T5I503_9PROT</name>
<dbReference type="InterPro" id="IPR029039">
    <property type="entry name" value="Flavoprotein-like_sf"/>
</dbReference>
<dbReference type="Pfam" id="PF03358">
    <property type="entry name" value="FMN_red"/>
    <property type="match status" value="1"/>
</dbReference>
<reference evidence="2 3" key="1">
    <citation type="submission" date="2018-04" db="EMBL/GenBank/DDBJ databases">
        <title>Active sludge and wastewater microbial communities from Klosterneuburg, Austria.</title>
        <authorList>
            <person name="Wagner M."/>
        </authorList>
    </citation>
    <scope>NUCLEOTIDE SEQUENCE [LARGE SCALE GENOMIC DNA]</scope>
    <source>
        <strain evidence="2 3">Nm49</strain>
    </source>
</reference>
<dbReference type="EMBL" id="QAOI01000001">
    <property type="protein sequence ID" value="PTQ78902.1"/>
    <property type="molecule type" value="Genomic_DNA"/>
</dbReference>
<proteinExistence type="predicted"/>
<sequence>MPNEAKLEIVTLKGIPLYDEDIEVNEGIPQTVIALQKQIAAADGLLLATQNTIIPYRACSKMRLTGYLGHQAVLHELSVIVQLH</sequence>
<dbReference type="InterPro" id="IPR005025">
    <property type="entry name" value="FMN_Rdtase-like_dom"/>
</dbReference>
<evidence type="ECO:0000259" key="1">
    <source>
        <dbReference type="Pfam" id="PF03358"/>
    </source>
</evidence>